<feature type="region of interest" description="Disordered" evidence="4">
    <location>
        <begin position="252"/>
        <end position="289"/>
    </location>
</feature>
<sequence>MSKKGTGGRGKGDKADVLAGLQAANEELRAKLTDIQIELQQEKSKVSKVEREKNQELKQVREHEQHKNAVLLTELKTKLHDEKMKELQAVRETLLRQHEAELLRVIKIKDNENQRLQALLHALRDSGPDKVKTVLLSEAKEEAKKGFEVEKIKMQQEISELKGAKRQVEEALTMVIQADKIKAAEIRSVYHLHQEEITRIKKECEREIRRLMEEMKFKDRAVFVLERELGVQAGHAQRLQLQKEALDEQLSQVKEADRHLGSPRRELPYASGAGDASDHPGSPEQQLDEKDARRFQLKIAELSAIIRKLEDRNALLSEERNELLKRLREAESQYKPLLDKNKRLTRKNEDLSHTLRRMENKLKFVTQENLEMRQRAEIIRRPSSLNDLDQSQDEREADFLKLQILEQQNLIDELSKERDKLLRYRKQRKKMAKLPKPVVVETFFGYDEEASLESDGSSISYQTDRTDQTPCTPEDDLEEGMAKEETELRFRQLTMEYQALQRAYALLQEQVGGTLDAEREVKERERKSPAINFHHTPFVDGKSPLQAYCEAEGVTDILVTELMKKLDILGDNANLTNEEQVVVIQARTVLTLAEKWLQQIEETESALQRKMVDLESEKELFSKQKGYLHEELDYRKQALDQAHKHILELEAMLFDALQQDAGAKVAEVLSEEEREKLKVAVEQWKRQVMSELRERDAQILRERMELLQLAQQRVKELEERIEAQKRQIKELEEKPPEDPDPVPPAGPESSGRPASALRARCLRGCVSTLTGPCQRWFPDQARWKRPGPGCWTLGSLGGAQPPTPTPGRRESLARRAESACLALHTHPPGSRHGCPTGSEEEAPNAGAPQNDRMRAAAARPTRPREPGPVHLDARGPCPRDTVGGRRRCCASLAGAPSTYGWTRHTAVPCS</sequence>
<dbReference type="GO" id="GO:0016301">
    <property type="term" value="F:kinase activity"/>
    <property type="evidence" value="ECO:0007669"/>
    <property type="project" value="UniProtKB-KW"/>
</dbReference>
<evidence type="ECO:0000259" key="5">
    <source>
        <dbReference type="Pfam" id="PF16034"/>
    </source>
</evidence>
<dbReference type="OrthoDB" id="6424487at2759"/>
<keyword evidence="7" id="KW-0418">Kinase</keyword>
<evidence type="ECO:0000256" key="4">
    <source>
        <dbReference type="SAM" id="MobiDB-lite"/>
    </source>
</evidence>
<evidence type="ECO:0000256" key="1">
    <source>
        <dbReference type="ARBA" id="ARBA00005239"/>
    </source>
</evidence>
<feature type="coiled-coil region" evidence="3">
    <location>
        <begin position="18"/>
        <end position="66"/>
    </location>
</feature>
<feature type="region of interest" description="Disordered" evidence="4">
    <location>
        <begin position="824"/>
        <end position="884"/>
    </location>
</feature>
<comment type="similarity">
    <text evidence="1">Belongs to the JAKMIP family.</text>
</comment>
<keyword evidence="6" id="KW-1185">Reference proteome</keyword>
<feature type="compositionally biased region" description="Basic and acidic residues" evidence="4">
    <location>
        <begin position="727"/>
        <end position="737"/>
    </location>
</feature>
<evidence type="ECO:0000256" key="3">
    <source>
        <dbReference type="SAM" id="Coils"/>
    </source>
</evidence>
<feature type="coiled-coil region" evidence="3">
    <location>
        <begin position="483"/>
        <end position="510"/>
    </location>
</feature>
<dbReference type="CTD" id="282973"/>
<keyword evidence="2 3" id="KW-0175">Coiled coil</keyword>
<dbReference type="PANTHER" id="PTHR18935">
    <property type="entry name" value="GOLGIN SUBFAMILY A MEMBER 4-LIKE ISOFORM X1"/>
    <property type="match status" value="1"/>
</dbReference>
<feature type="domain" description="Janus kinase and microtubule-interacting protein C-terminal" evidence="5">
    <location>
        <begin position="417"/>
        <end position="545"/>
    </location>
</feature>
<dbReference type="GO" id="GO:0019900">
    <property type="term" value="F:kinase binding"/>
    <property type="evidence" value="ECO:0007669"/>
    <property type="project" value="InterPro"/>
</dbReference>
<dbReference type="AlphaFoldDB" id="A0A6P6D3L0"/>
<feature type="compositionally biased region" description="Polar residues" evidence="4">
    <location>
        <begin position="455"/>
        <end position="471"/>
    </location>
</feature>
<feature type="region of interest" description="Disordered" evidence="4">
    <location>
        <begin position="455"/>
        <end position="476"/>
    </location>
</feature>
<proteinExistence type="inferred from homology"/>
<dbReference type="KEGG" id="pvp:105300394"/>
<evidence type="ECO:0000256" key="2">
    <source>
        <dbReference type="ARBA" id="ARBA00023054"/>
    </source>
</evidence>
<evidence type="ECO:0000313" key="6">
    <source>
        <dbReference type="Proteomes" id="UP000515202"/>
    </source>
</evidence>
<organism evidence="6 7">
    <name type="scientific">Pteropus vampyrus</name>
    <name type="common">Large flying fox</name>
    <dbReference type="NCBI Taxonomy" id="132908"/>
    <lineage>
        <taxon>Eukaryota</taxon>
        <taxon>Metazoa</taxon>
        <taxon>Chordata</taxon>
        <taxon>Craniata</taxon>
        <taxon>Vertebrata</taxon>
        <taxon>Euteleostomi</taxon>
        <taxon>Mammalia</taxon>
        <taxon>Eutheria</taxon>
        <taxon>Laurasiatheria</taxon>
        <taxon>Chiroptera</taxon>
        <taxon>Yinpterochiroptera</taxon>
        <taxon>Pteropodoidea</taxon>
        <taxon>Pteropodidae</taxon>
        <taxon>Pteropodinae</taxon>
        <taxon>Pteropus</taxon>
    </lineage>
</organism>
<dbReference type="Proteomes" id="UP000515202">
    <property type="component" value="Unplaced"/>
</dbReference>
<reference evidence="7" key="1">
    <citation type="submission" date="2025-08" db="UniProtKB">
        <authorList>
            <consortium name="RefSeq"/>
        </authorList>
    </citation>
    <scope>IDENTIFICATION</scope>
    <source>
        <tissue evidence="7">Kidney</tissue>
    </source>
</reference>
<feature type="coiled-coil region" evidence="3">
    <location>
        <begin position="292"/>
        <end position="427"/>
    </location>
</feature>
<dbReference type="RefSeq" id="XP_023393810.1">
    <property type="nucleotide sequence ID" value="XM_023538042.1"/>
</dbReference>
<keyword evidence="7" id="KW-0808">Transferase</keyword>
<feature type="compositionally biased region" description="Basic and acidic residues" evidence="4">
    <location>
        <begin position="862"/>
        <end position="873"/>
    </location>
</feature>
<feature type="compositionally biased region" description="Basic and acidic residues" evidence="4">
    <location>
        <begin position="254"/>
        <end position="267"/>
    </location>
</feature>
<name>A0A6P6D3L0_PTEVA</name>
<feature type="region of interest" description="Disordered" evidence="4">
    <location>
        <begin position="727"/>
        <end position="755"/>
    </location>
</feature>
<dbReference type="InterPro" id="IPR024836">
    <property type="entry name" value="JAKMIP"/>
</dbReference>
<gene>
    <name evidence="7" type="primary">JAKMIP3</name>
</gene>
<dbReference type="GO" id="GO:0008017">
    <property type="term" value="F:microtubule binding"/>
    <property type="evidence" value="ECO:0007669"/>
    <property type="project" value="InterPro"/>
</dbReference>
<dbReference type="Pfam" id="PF16034">
    <property type="entry name" value="JAKMIP_CC3"/>
    <property type="match status" value="1"/>
</dbReference>
<dbReference type="GeneID" id="105300394"/>
<feature type="coiled-coil region" evidence="3">
    <location>
        <begin position="597"/>
        <end position="624"/>
    </location>
</feature>
<dbReference type="InterPro" id="IPR031994">
    <property type="entry name" value="JAKMIP_C"/>
</dbReference>
<dbReference type="PANTHER" id="PTHR18935:SF9">
    <property type="entry name" value="JANUS KINASE AND MICROTUBULE-INTERACTING PROTEIN 3"/>
    <property type="match status" value="1"/>
</dbReference>
<accession>A0A6P6D3L0</accession>
<protein>
    <submittedName>
        <fullName evidence="7">Janus kinase and microtubule-interacting protein 3</fullName>
    </submittedName>
</protein>
<evidence type="ECO:0000313" key="7">
    <source>
        <dbReference type="RefSeq" id="XP_023393810.1"/>
    </source>
</evidence>